<dbReference type="OrthoDB" id="3800526at2759"/>
<keyword evidence="2" id="KW-1185">Reference proteome</keyword>
<gene>
    <name evidence="1" type="ORF">K458DRAFT_381828</name>
</gene>
<organism evidence="1 2">
    <name type="scientific">Lentithecium fluviatile CBS 122367</name>
    <dbReference type="NCBI Taxonomy" id="1168545"/>
    <lineage>
        <taxon>Eukaryota</taxon>
        <taxon>Fungi</taxon>
        <taxon>Dikarya</taxon>
        <taxon>Ascomycota</taxon>
        <taxon>Pezizomycotina</taxon>
        <taxon>Dothideomycetes</taxon>
        <taxon>Pleosporomycetidae</taxon>
        <taxon>Pleosporales</taxon>
        <taxon>Massarineae</taxon>
        <taxon>Lentitheciaceae</taxon>
        <taxon>Lentithecium</taxon>
    </lineage>
</organism>
<evidence type="ECO:0000313" key="2">
    <source>
        <dbReference type="Proteomes" id="UP000799291"/>
    </source>
</evidence>
<dbReference type="Proteomes" id="UP000799291">
    <property type="component" value="Unassembled WGS sequence"/>
</dbReference>
<reference evidence="1" key="1">
    <citation type="journal article" date="2020" name="Stud. Mycol.">
        <title>101 Dothideomycetes genomes: a test case for predicting lifestyles and emergence of pathogens.</title>
        <authorList>
            <person name="Haridas S."/>
            <person name="Albert R."/>
            <person name="Binder M."/>
            <person name="Bloem J."/>
            <person name="Labutti K."/>
            <person name="Salamov A."/>
            <person name="Andreopoulos B."/>
            <person name="Baker S."/>
            <person name="Barry K."/>
            <person name="Bills G."/>
            <person name="Bluhm B."/>
            <person name="Cannon C."/>
            <person name="Castanera R."/>
            <person name="Culley D."/>
            <person name="Daum C."/>
            <person name="Ezra D."/>
            <person name="Gonzalez J."/>
            <person name="Henrissat B."/>
            <person name="Kuo A."/>
            <person name="Liang C."/>
            <person name="Lipzen A."/>
            <person name="Lutzoni F."/>
            <person name="Magnuson J."/>
            <person name="Mondo S."/>
            <person name="Nolan M."/>
            <person name="Ohm R."/>
            <person name="Pangilinan J."/>
            <person name="Park H.-J."/>
            <person name="Ramirez L."/>
            <person name="Alfaro M."/>
            <person name="Sun H."/>
            <person name="Tritt A."/>
            <person name="Yoshinaga Y."/>
            <person name="Zwiers L.-H."/>
            <person name="Turgeon B."/>
            <person name="Goodwin S."/>
            <person name="Spatafora J."/>
            <person name="Crous P."/>
            <person name="Grigoriev I."/>
        </authorList>
    </citation>
    <scope>NUCLEOTIDE SEQUENCE</scope>
    <source>
        <strain evidence="1">CBS 122367</strain>
    </source>
</reference>
<proteinExistence type="predicted"/>
<accession>A0A6G1JPC0</accession>
<dbReference type="EMBL" id="MU005569">
    <property type="protein sequence ID" value="KAF2691999.1"/>
    <property type="molecule type" value="Genomic_DNA"/>
</dbReference>
<protein>
    <submittedName>
        <fullName evidence="1">Uncharacterized protein</fullName>
    </submittedName>
</protein>
<evidence type="ECO:0000313" key="1">
    <source>
        <dbReference type="EMBL" id="KAF2691999.1"/>
    </source>
</evidence>
<name>A0A6G1JPC0_9PLEO</name>
<dbReference type="AlphaFoldDB" id="A0A6G1JPC0"/>
<sequence length="155" mass="17678">MHVSVCRNPDGEAISSVHAKKARNYPCMYGEFGWKSGWSLGADETRQFLELMGFKFSEDREDYCSDHNHCHGAKHQDWNFVAGPGDPPIPKKMKHPFRKCTEPKKHETMSNPMKDFEAGGYREGCNEPRLGAVHPLHSKQRLTVLLPLLIRSTKI</sequence>